<comment type="caution">
    <text evidence="4">The sequence shown here is derived from an EMBL/GenBank/DDBJ whole genome shotgun (WGS) entry which is preliminary data.</text>
</comment>
<evidence type="ECO:0000259" key="3">
    <source>
        <dbReference type="Pfam" id="PF13828"/>
    </source>
</evidence>
<keyword evidence="2" id="KW-0812">Transmembrane</keyword>
<keyword evidence="5" id="KW-1185">Reference proteome</keyword>
<evidence type="ECO:0000313" key="4">
    <source>
        <dbReference type="EMBL" id="NKX93456.1"/>
    </source>
</evidence>
<feature type="domain" description="DUF4190" evidence="3">
    <location>
        <begin position="113"/>
        <end position="174"/>
    </location>
</feature>
<dbReference type="Pfam" id="PF13828">
    <property type="entry name" value="DUF4190"/>
    <property type="match status" value="1"/>
</dbReference>
<reference evidence="4 5" key="1">
    <citation type="submission" date="2020-04" db="EMBL/GenBank/DDBJ databases">
        <title>MicrobeNet Type strains.</title>
        <authorList>
            <person name="Nicholson A.C."/>
        </authorList>
    </citation>
    <scope>NUCLEOTIDE SEQUENCE [LARGE SCALE GENOMIC DNA]</scope>
    <source>
        <strain evidence="4 5">ATCC BAA-789</strain>
    </source>
</reference>
<evidence type="ECO:0000256" key="2">
    <source>
        <dbReference type="SAM" id="Phobius"/>
    </source>
</evidence>
<dbReference type="RefSeq" id="WP_168447480.1">
    <property type="nucleotide sequence ID" value="NZ_JAAXOW010000002.1"/>
</dbReference>
<sequence>MSDNRPSSDDPYATPSSSSPLGGAPTPGSAPSSSNVSPYGGYVRPADQGAAPGQPPYGAPQQPYGQQAPYGGQQPQYGAQQPYGAQQQPYGQPYPGQPYPAYGAMPDRSGNQLGVWSLVLAIATFFTGCFPAAIVGIVLGAKGRRAANEGRADNGGLATTGWILNIVLTVLTVLGIVLFFVFVAALGGWDAFMDGWNTGWETEITRNAV</sequence>
<keyword evidence="2" id="KW-0472">Membrane</keyword>
<dbReference type="AlphaFoldDB" id="A0A9X5ISS6"/>
<name>A0A9X5ISS6_9MICO</name>
<evidence type="ECO:0000256" key="1">
    <source>
        <dbReference type="SAM" id="MobiDB-lite"/>
    </source>
</evidence>
<dbReference type="InterPro" id="IPR025241">
    <property type="entry name" value="DUF4190"/>
</dbReference>
<dbReference type="Proteomes" id="UP000774283">
    <property type="component" value="Unassembled WGS sequence"/>
</dbReference>
<organism evidence="4 5">
    <name type="scientific">Sanguibacter hominis ATCC BAA-789</name>
    <dbReference type="NCBI Taxonomy" id="1312740"/>
    <lineage>
        <taxon>Bacteria</taxon>
        <taxon>Bacillati</taxon>
        <taxon>Actinomycetota</taxon>
        <taxon>Actinomycetes</taxon>
        <taxon>Micrococcales</taxon>
        <taxon>Sanguibacteraceae</taxon>
        <taxon>Sanguibacter</taxon>
    </lineage>
</organism>
<feature type="region of interest" description="Disordered" evidence="1">
    <location>
        <begin position="1"/>
        <end position="103"/>
    </location>
</feature>
<protein>
    <submittedName>
        <fullName evidence="4">DUF4190 domain-containing protein</fullName>
    </submittedName>
</protein>
<feature type="transmembrane region" description="Helical" evidence="2">
    <location>
        <begin position="115"/>
        <end position="141"/>
    </location>
</feature>
<feature type="compositionally biased region" description="Low complexity" evidence="1">
    <location>
        <begin position="59"/>
        <end position="103"/>
    </location>
</feature>
<accession>A0A9X5ISS6</accession>
<proteinExistence type="predicted"/>
<evidence type="ECO:0000313" key="5">
    <source>
        <dbReference type="Proteomes" id="UP000774283"/>
    </source>
</evidence>
<feature type="transmembrane region" description="Helical" evidence="2">
    <location>
        <begin position="162"/>
        <end position="186"/>
    </location>
</feature>
<dbReference type="EMBL" id="JAAXOW010000002">
    <property type="protein sequence ID" value="NKX93456.1"/>
    <property type="molecule type" value="Genomic_DNA"/>
</dbReference>
<gene>
    <name evidence="4" type="ORF">HF995_09265</name>
</gene>
<feature type="compositionally biased region" description="Low complexity" evidence="1">
    <location>
        <begin position="13"/>
        <end position="34"/>
    </location>
</feature>
<keyword evidence="2" id="KW-1133">Transmembrane helix</keyword>